<dbReference type="RefSeq" id="WP_257022279.1">
    <property type="nucleotide sequence ID" value="NZ_JACBYR010000001.1"/>
</dbReference>
<keyword evidence="2" id="KW-1185">Reference proteome</keyword>
<comment type="caution">
    <text evidence="1">The sequence shown here is derived from an EMBL/GenBank/DDBJ whole genome shotgun (WGS) entry which is preliminary data.</text>
</comment>
<evidence type="ECO:0000313" key="1">
    <source>
        <dbReference type="EMBL" id="NYE81233.1"/>
    </source>
</evidence>
<dbReference type="Proteomes" id="UP000542125">
    <property type="component" value="Unassembled WGS sequence"/>
</dbReference>
<dbReference type="EMBL" id="JACBYR010000001">
    <property type="protein sequence ID" value="NYE81233.1"/>
    <property type="molecule type" value="Genomic_DNA"/>
</dbReference>
<protein>
    <submittedName>
        <fullName evidence="1">Uncharacterized protein</fullName>
    </submittedName>
</protein>
<reference evidence="1 2" key="1">
    <citation type="submission" date="2020-07" db="EMBL/GenBank/DDBJ databases">
        <title>Genomic Encyclopedia of Type Strains, Phase IV (KMG-V): Genome sequencing to study the core and pangenomes of soil and plant-associated prokaryotes.</title>
        <authorList>
            <person name="Whitman W."/>
        </authorList>
    </citation>
    <scope>NUCLEOTIDE SEQUENCE [LARGE SCALE GENOMIC DNA]</scope>
    <source>
        <strain evidence="1 2">SAS40</strain>
    </source>
</reference>
<proteinExistence type="predicted"/>
<sequence length="44" mass="4452">MPENAAVFEGPIDCIGTTAEIVQAIVAAVNADRNSPVITPDAVA</sequence>
<organism evidence="1 2">
    <name type="scientific">Pigmentiphaga litoralis</name>
    <dbReference type="NCBI Taxonomy" id="516702"/>
    <lineage>
        <taxon>Bacteria</taxon>
        <taxon>Pseudomonadati</taxon>
        <taxon>Pseudomonadota</taxon>
        <taxon>Betaproteobacteria</taxon>
        <taxon>Burkholderiales</taxon>
        <taxon>Alcaligenaceae</taxon>
        <taxon>Pigmentiphaga</taxon>
    </lineage>
</organism>
<dbReference type="AlphaFoldDB" id="A0A7Y9IRI3"/>
<accession>A0A7Y9IRI3</accession>
<gene>
    <name evidence="1" type="ORF">FHW18_000504</name>
</gene>
<name>A0A7Y9IRI3_9BURK</name>
<evidence type="ECO:0000313" key="2">
    <source>
        <dbReference type="Proteomes" id="UP000542125"/>
    </source>
</evidence>